<sequence>MGNVLRYSAKKIDICSSRIFLFVKIGQLSQLIIIGNGEHHDKDKIRIRIPFDVAKRSSGGHDNVAALAAPHEHRREIPQASPDRPAPDRLRKSRGRILGCFEGVRLMVGFKLASIMDGVSNEDIARYHALRLEAEAEGLAAYVARQASKLAKTAAARRRKSVMGALEEFGSSFISSFRPVWATDLRLDEIEIAFFIDGMLADGGFSVLSGTPGSLKTFAAIDLACHVQAGMDWHGRKVRQRPVIYVAAERGEEVKKRVIAWKQKHGITDLDMLITPKQVDFFGKWADTLDIADTMRVIQYFFQAKGGLVIIDTMAMSLGDGDINSNQDVKKFTDSCKDIMSKTGAHVMVVHHVSDKGESGKPMGATALSGAVDASFVIKEKADDVRELKCIKANNIETGVYTHFKPTEVVVGRSRDGVDVKTLVVDQCEEGKTRAKKLLDNADSRDGHVLAAIMATVDSNNHVPLGNARTRYILNNPLPEDATAEDKKRLDNRFDAGIRSLLKALKIKKEGTSLVLT</sequence>
<dbReference type="InterPro" id="IPR027417">
    <property type="entry name" value="P-loop_NTPase"/>
</dbReference>
<evidence type="ECO:0000313" key="3">
    <source>
        <dbReference type="Proteomes" id="UP000551353"/>
    </source>
</evidence>
<organism evidence="2 3">
    <name type="scientific">Rhizobium mongolense</name>
    <dbReference type="NCBI Taxonomy" id="57676"/>
    <lineage>
        <taxon>Bacteria</taxon>
        <taxon>Pseudomonadati</taxon>
        <taxon>Pseudomonadota</taxon>
        <taxon>Alphaproteobacteria</taxon>
        <taxon>Hyphomicrobiales</taxon>
        <taxon>Rhizobiaceae</taxon>
        <taxon>Rhizobium/Agrobacterium group</taxon>
        <taxon>Rhizobium</taxon>
    </lineage>
</organism>
<evidence type="ECO:0000256" key="1">
    <source>
        <dbReference type="SAM" id="MobiDB-lite"/>
    </source>
</evidence>
<protein>
    <submittedName>
        <fullName evidence="2">KaiC/GvpD/RAD55 family RecA-like ATPase</fullName>
    </submittedName>
</protein>
<accession>A0ABR6IVZ9</accession>
<name>A0ABR6IVZ9_9HYPH</name>
<keyword evidence="3" id="KW-1185">Reference proteome</keyword>
<dbReference type="Pfam" id="PF13481">
    <property type="entry name" value="AAA_25"/>
    <property type="match status" value="1"/>
</dbReference>
<dbReference type="EMBL" id="JACIFX010000010">
    <property type="protein sequence ID" value="MBB4232079.1"/>
    <property type="molecule type" value="Genomic_DNA"/>
</dbReference>
<dbReference type="Gene3D" id="3.40.50.300">
    <property type="entry name" value="P-loop containing nucleotide triphosphate hydrolases"/>
    <property type="match status" value="1"/>
</dbReference>
<feature type="region of interest" description="Disordered" evidence="1">
    <location>
        <begin position="70"/>
        <end position="90"/>
    </location>
</feature>
<reference evidence="2 3" key="1">
    <citation type="submission" date="2020-08" db="EMBL/GenBank/DDBJ databases">
        <title>Genomic Encyclopedia of Type Strains, Phase IV (KMG-V): Genome sequencing to study the core and pangenomes of soil and plant-associated prokaryotes.</title>
        <authorList>
            <person name="Whitman W."/>
        </authorList>
    </citation>
    <scope>NUCLEOTIDE SEQUENCE [LARGE SCALE GENOMIC DNA]</scope>
    <source>
        <strain evidence="2 3">SEMIA 4087</strain>
    </source>
</reference>
<gene>
    <name evidence="2" type="ORF">GGD56_005972</name>
</gene>
<evidence type="ECO:0000313" key="2">
    <source>
        <dbReference type="EMBL" id="MBB4232079.1"/>
    </source>
</evidence>
<dbReference type="Proteomes" id="UP000551353">
    <property type="component" value="Unassembled WGS sequence"/>
</dbReference>
<dbReference type="SUPFAM" id="SSF52540">
    <property type="entry name" value="P-loop containing nucleoside triphosphate hydrolases"/>
    <property type="match status" value="1"/>
</dbReference>
<comment type="caution">
    <text evidence="2">The sequence shown here is derived from an EMBL/GenBank/DDBJ whole genome shotgun (WGS) entry which is preliminary data.</text>
</comment>
<proteinExistence type="predicted"/>